<organism evidence="1 2">
    <name type="scientific">Panagrellus redivivus</name>
    <name type="common">Microworm</name>
    <dbReference type="NCBI Taxonomy" id="6233"/>
    <lineage>
        <taxon>Eukaryota</taxon>
        <taxon>Metazoa</taxon>
        <taxon>Ecdysozoa</taxon>
        <taxon>Nematoda</taxon>
        <taxon>Chromadorea</taxon>
        <taxon>Rhabditida</taxon>
        <taxon>Tylenchina</taxon>
        <taxon>Panagrolaimomorpha</taxon>
        <taxon>Panagrolaimoidea</taxon>
        <taxon>Panagrolaimidae</taxon>
        <taxon>Panagrellus</taxon>
    </lineage>
</organism>
<dbReference type="SUPFAM" id="SSF52058">
    <property type="entry name" value="L domain-like"/>
    <property type="match status" value="1"/>
</dbReference>
<reference evidence="1" key="1">
    <citation type="journal article" date="2013" name="Genetics">
        <title>The draft genome and transcriptome of Panagrellus redivivus are shaped by the harsh demands of a free-living lifestyle.</title>
        <authorList>
            <person name="Srinivasan J."/>
            <person name="Dillman A.R."/>
            <person name="Macchietto M.G."/>
            <person name="Heikkinen L."/>
            <person name="Lakso M."/>
            <person name="Fracchia K.M."/>
            <person name="Antoshechkin I."/>
            <person name="Mortazavi A."/>
            <person name="Wong G."/>
            <person name="Sternberg P.W."/>
        </authorList>
    </citation>
    <scope>NUCLEOTIDE SEQUENCE [LARGE SCALE GENOMIC DNA]</scope>
    <source>
        <strain evidence="1">MT8872</strain>
    </source>
</reference>
<name>A0A7E4V3K0_PANRE</name>
<dbReference type="WBParaSite" id="Pan_g16128.t1">
    <property type="protein sequence ID" value="Pan_g16128.t1"/>
    <property type="gene ID" value="Pan_g16128"/>
</dbReference>
<sequence length="76" mass="8822">MGIHGYEKYKNSELNHSQELDDVHLNGNNLKQLPLNLLTYNKKLYRVDVSDNELEKTDRNGLRAKLDVSHDVTVEQ</sequence>
<evidence type="ECO:0000313" key="1">
    <source>
        <dbReference type="Proteomes" id="UP000492821"/>
    </source>
</evidence>
<reference evidence="2" key="2">
    <citation type="submission" date="2020-10" db="UniProtKB">
        <authorList>
            <consortium name="WormBaseParasite"/>
        </authorList>
    </citation>
    <scope>IDENTIFICATION</scope>
</reference>
<protein>
    <submittedName>
        <fullName evidence="2">Leucine-rich repeat domain-containing protein</fullName>
    </submittedName>
</protein>
<evidence type="ECO:0000313" key="2">
    <source>
        <dbReference type="WBParaSite" id="Pan_g16128.t1"/>
    </source>
</evidence>
<accession>A0A7E4V3K0</accession>
<proteinExistence type="predicted"/>
<dbReference type="AlphaFoldDB" id="A0A7E4V3K0"/>
<keyword evidence="1" id="KW-1185">Reference proteome</keyword>
<dbReference type="Proteomes" id="UP000492821">
    <property type="component" value="Unassembled WGS sequence"/>
</dbReference>